<dbReference type="Proteomes" id="UP001501570">
    <property type="component" value="Unassembled WGS sequence"/>
</dbReference>
<keyword evidence="1 2" id="KW-0238">DNA-binding</keyword>
<dbReference type="InterPro" id="IPR036271">
    <property type="entry name" value="Tet_transcr_reg_TetR-rel_C_sf"/>
</dbReference>
<organism evidence="5 6">
    <name type="scientific">Rugosimonospora acidiphila</name>
    <dbReference type="NCBI Taxonomy" id="556531"/>
    <lineage>
        <taxon>Bacteria</taxon>
        <taxon>Bacillati</taxon>
        <taxon>Actinomycetota</taxon>
        <taxon>Actinomycetes</taxon>
        <taxon>Micromonosporales</taxon>
        <taxon>Micromonosporaceae</taxon>
        <taxon>Rugosimonospora</taxon>
    </lineage>
</organism>
<feature type="DNA-binding region" description="H-T-H motif" evidence="2">
    <location>
        <begin position="40"/>
        <end position="59"/>
    </location>
</feature>
<gene>
    <name evidence="5" type="ORF">GCM10023322_72050</name>
</gene>
<accession>A0ABP9SNN8</accession>
<sequence>MDPPAEPRAPAAAGRYRHDDGKILDAACFVFALEGFSRANMDAIAARAGTTKPTLYARFGPKDKLFAATVRREHELLNARVVAAYSSGADEPFHHRLHRWTAAYFDFVKERPDGFKLTFEGERHAAAAAVIERATNERVDHIAELVSDVSGRPAGPGPRVVAAMIVGMLRWCVREAVQHPGVDLDDAAALCESMVYNAMRGLDLELMDALGPGPGNPRGAGRMPNGRTRQATSPPPRREGRRP</sequence>
<dbReference type="InterPro" id="IPR050109">
    <property type="entry name" value="HTH-type_TetR-like_transc_reg"/>
</dbReference>
<comment type="caution">
    <text evidence="5">The sequence shown here is derived from an EMBL/GenBank/DDBJ whole genome shotgun (WGS) entry which is preliminary data.</text>
</comment>
<dbReference type="PANTHER" id="PTHR30055">
    <property type="entry name" value="HTH-TYPE TRANSCRIPTIONAL REGULATOR RUTR"/>
    <property type="match status" value="1"/>
</dbReference>
<proteinExistence type="predicted"/>
<dbReference type="EMBL" id="BAABJQ010000033">
    <property type="protein sequence ID" value="GAA5198494.1"/>
    <property type="molecule type" value="Genomic_DNA"/>
</dbReference>
<reference evidence="6" key="1">
    <citation type="journal article" date="2019" name="Int. J. Syst. Evol. Microbiol.">
        <title>The Global Catalogue of Microorganisms (GCM) 10K type strain sequencing project: providing services to taxonomists for standard genome sequencing and annotation.</title>
        <authorList>
            <consortium name="The Broad Institute Genomics Platform"/>
            <consortium name="The Broad Institute Genome Sequencing Center for Infectious Disease"/>
            <person name="Wu L."/>
            <person name="Ma J."/>
        </authorList>
    </citation>
    <scope>NUCLEOTIDE SEQUENCE [LARGE SCALE GENOMIC DNA]</scope>
    <source>
        <strain evidence="6">JCM 18304</strain>
    </source>
</reference>
<dbReference type="Pfam" id="PF00440">
    <property type="entry name" value="TetR_N"/>
    <property type="match status" value="1"/>
</dbReference>
<evidence type="ECO:0000259" key="4">
    <source>
        <dbReference type="PROSITE" id="PS50977"/>
    </source>
</evidence>
<evidence type="ECO:0000313" key="6">
    <source>
        <dbReference type="Proteomes" id="UP001501570"/>
    </source>
</evidence>
<dbReference type="SUPFAM" id="SSF48498">
    <property type="entry name" value="Tetracyclin repressor-like, C-terminal domain"/>
    <property type="match status" value="1"/>
</dbReference>
<dbReference type="Gene3D" id="1.10.357.10">
    <property type="entry name" value="Tetracycline Repressor, domain 2"/>
    <property type="match status" value="1"/>
</dbReference>
<feature type="region of interest" description="Disordered" evidence="3">
    <location>
        <begin position="209"/>
        <end position="243"/>
    </location>
</feature>
<dbReference type="PANTHER" id="PTHR30055:SF226">
    <property type="entry name" value="HTH-TYPE TRANSCRIPTIONAL REGULATOR PKSA"/>
    <property type="match status" value="1"/>
</dbReference>
<protein>
    <submittedName>
        <fullName evidence="5">TetR/AcrR family transcriptional regulator</fullName>
    </submittedName>
</protein>
<evidence type="ECO:0000256" key="1">
    <source>
        <dbReference type="ARBA" id="ARBA00023125"/>
    </source>
</evidence>
<evidence type="ECO:0000313" key="5">
    <source>
        <dbReference type="EMBL" id="GAA5198494.1"/>
    </source>
</evidence>
<dbReference type="InterPro" id="IPR001647">
    <property type="entry name" value="HTH_TetR"/>
</dbReference>
<feature type="domain" description="HTH tetR-type" evidence="4">
    <location>
        <begin position="17"/>
        <end position="77"/>
    </location>
</feature>
<evidence type="ECO:0000256" key="2">
    <source>
        <dbReference type="PROSITE-ProRule" id="PRU00335"/>
    </source>
</evidence>
<keyword evidence="6" id="KW-1185">Reference proteome</keyword>
<dbReference type="PROSITE" id="PS50977">
    <property type="entry name" value="HTH_TETR_2"/>
    <property type="match status" value="1"/>
</dbReference>
<dbReference type="PRINTS" id="PR00455">
    <property type="entry name" value="HTHTETR"/>
</dbReference>
<dbReference type="SUPFAM" id="SSF46689">
    <property type="entry name" value="Homeodomain-like"/>
    <property type="match status" value="1"/>
</dbReference>
<name>A0ABP9SNN8_9ACTN</name>
<dbReference type="InterPro" id="IPR009057">
    <property type="entry name" value="Homeodomain-like_sf"/>
</dbReference>
<evidence type="ECO:0000256" key="3">
    <source>
        <dbReference type="SAM" id="MobiDB-lite"/>
    </source>
</evidence>
<dbReference type="RefSeq" id="WP_345637450.1">
    <property type="nucleotide sequence ID" value="NZ_BAABJQ010000033.1"/>
</dbReference>